<dbReference type="RefSeq" id="WP_349214415.1">
    <property type="nucleotide sequence ID" value="NZ_JBBMFA010000037.1"/>
</dbReference>
<protein>
    <submittedName>
        <fullName evidence="4">GldG family protein</fullName>
    </submittedName>
</protein>
<evidence type="ECO:0000313" key="5">
    <source>
        <dbReference type="Proteomes" id="UP001477672"/>
    </source>
</evidence>
<organism evidence="4 5">
    <name type="scientific">Ruthenibacterium intestinale</name>
    <dbReference type="NCBI Taxonomy" id="3133163"/>
    <lineage>
        <taxon>Bacteria</taxon>
        <taxon>Bacillati</taxon>
        <taxon>Bacillota</taxon>
        <taxon>Clostridia</taxon>
        <taxon>Eubacteriales</taxon>
        <taxon>Oscillospiraceae</taxon>
        <taxon>Ruthenibacterium</taxon>
    </lineage>
</organism>
<evidence type="ECO:0000259" key="2">
    <source>
        <dbReference type="Pfam" id="PF09822"/>
    </source>
</evidence>
<dbReference type="SUPFAM" id="SSF52317">
    <property type="entry name" value="Class I glutamine amidotransferase-like"/>
    <property type="match status" value="1"/>
</dbReference>
<evidence type="ECO:0000259" key="3">
    <source>
        <dbReference type="Pfam" id="PF23357"/>
    </source>
</evidence>
<keyword evidence="1" id="KW-0472">Membrane</keyword>
<dbReference type="Pfam" id="PF23357">
    <property type="entry name" value="DUF7088"/>
    <property type="match status" value="1"/>
</dbReference>
<feature type="transmembrane region" description="Helical" evidence="1">
    <location>
        <begin position="20"/>
        <end position="41"/>
    </location>
</feature>
<name>A0ABV1GBD7_9FIRM</name>
<dbReference type="InterPro" id="IPR019196">
    <property type="entry name" value="ABC_transp_unknown"/>
</dbReference>
<comment type="caution">
    <text evidence="4">The sequence shown here is derived from an EMBL/GenBank/DDBJ whole genome shotgun (WGS) entry which is preliminary data.</text>
</comment>
<keyword evidence="5" id="KW-1185">Reference proteome</keyword>
<feature type="domain" description="ABC-type uncharacterised transport system" evidence="2">
    <location>
        <begin position="180"/>
        <end position="382"/>
    </location>
</feature>
<reference evidence="4 5" key="1">
    <citation type="submission" date="2024-03" db="EMBL/GenBank/DDBJ databases">
        <title>Human intestinal bacterial collection.</title>
        <authorList>
            <person name="Pauvert C."/>
            <person name="Hitch T.C.A."/>
            <person name="Clavel T."/>
        </authorList>
    </citation>
    <scope>NUCLEOTIDE SEQUENCE [LARGE SCALE GENOMIC DNA]</scope>
    <source>
        <strain evidence="4 5">CLA-JM-H11</strain>
    </source>
</reference>
<accession>A0ABV1GBD7</accession>
<gene>
    <name evidence="4" type="ORF">WMO24_01605</name>
</gene>
<feature type="domain" description="DUF7088" evidence="3">
    <location>
        <begin position="54"/>
        <end position="121"/>
    </location>
</feature>
<dbReference type="Proteomes" id="UP001477672">
    <property type="component" value="Unassembled WGS sequence"/>
</dbReference>
<keyword evidence="1" id="KW-0812">Transmembrane</keyword>
<feature type="transmembrane region" description="Helical" evidence="1">
    <location>
        <begin position="450"/>
        <end position="472"/>
    </location>
</feature>
<dbReference type="InterPro" id="IPR029062">
    <property type="entry name" value="Class_I_gatase-like"/>
</dbReference>
<sequence>MKERLKKTLQSRAMKNGAYASAMCALMVVLVIVLNLFIGALPERYTQLDLTDSGVYSLSDETKKLCERVDEDITLYYLARTGGEDSRTLSLLQQYADLSSHIKVVQKDPVLYPTFGNQYEASDASLGSVIVDGGDRYRVVDYTDLYQQTINYETYQYETSFDGEGQITSAIAYVSSEDLPKLYIVQGHGESGISSTLSFGLTRQNMETDTLNLLTVDAVPEDADVLLIHAPTKDLSDDEAAKVTSYLENGGTLMLVTNYGEYSAAEMPNLTAIAAAYGLSAQEGIVIEGDSSAHLNQYPYYVLPTVLSHDITEPLLEEGSNVLVPLAHGIAIAETLPENVTTQALLTSSSQAYCKTDAYESNSLEKEDGDLDGPFDLAAVAENSETGARFIWLPTSYLLDADTDSLVSGANSDLVLNCFAWLADSKQSISIHAKDLSMSTITVPSDVANLLGLGITILLPAVLIGIGVGVWLKRRKR</sequence>
<keyword evidence="1" id="KW-1133">Transmembrane helix</keyword>
<dbReference type="EMBL" id="JBBMFA010000037">
    <property type="protein sequence ID" value="MEQ2519138.1"/>
    <property type="molecule type" value="Genomic_DNA"/>
</dbReference>
<evidence type="ECO:0000313" key="4">
    <source>
        <dbReference type="EMBL" id="MEQ2519138.1"/>
    </source>
</evidence>
<proteinExistence type="predicted"/>
<dbReference type="Pfam" id="PF09822">
    <property type="entry name" value="ABC_transp_aux"/>
    <property type="match status" value="1"/>
</dbReference>
<evidence type="ECO:0000256" key="1">
    <source>
        <dbReference type="SAM" id="Phobius"/>
    </source>
</evidence>
<dbReference type="InterPro" id="IPR055396">
    <property type="entry name" value="DUF7088"/>
</dbReference>